<keyword evidence="1" id="KW-0175">Coiled coil</keyword>
<dbReference type="Proteomes" id="UP001594351">
    <property type="component" value="Unassembled WGS sequence"/>
</dbReference>
<keyword evidence="4" id="KW-1185">Reference proteome</keyword>
<protein>
    <submittedName>
        <fullName evidence="3">Uncharacterized protein</fullName>
    </submittedName>
</protein>
<accession>A0ABV6YWW1</accession>
<feature type="region of interest" description="Disordered" evidence="2">
    <location>
        <begin position="428"/>
        <end position="478"/>
    </location>
</feature>
<evidence type="ECO:0000256" key="1">
    <source>
        <dbReference type="SAM" id="Coils"/>
    </source>
</evidence>
<dbReference type="EMBL" id="JBHPBY010000117">
    <property type="protein sequence ID" value="MFC1850691.1"/>
    <property type="molecule type" value="Genomic_DNA"/>
</dbReference>
<feature type="coiled-coil region" evidence="1">
    <location>
        <begin position="38"/>
        <end position="65"/>
    </location>
</feature>
<name>A0ABV6YWW1_UNCC1</name>
<gene>
    <name evidence="3" type="ORF">ACFL27_10910</name>
</gene>
<evidence type="ECO:0000313" key="4">
    <source>
        <dbReference type="Proteomes" id="UP001594351"/>
    </source>
</evidence>
<evidence type="ECO:0000256" key="2">
    <source>
        <dbReference type="SAM" id="MobiDB-lite"/>
    </source>
</evidence>
<reference evidence="3 4" key="1">
    <citation type="submission" date="2024-09" db="EMBL/GenBank/DDBJ databases">
        <title>Laminarin stimulates single cell rates of sulfate reduction while oxygen inhibits transcriptomic activity in coastal marine sediment.</title>
        <authorList>
            <person name="Lindsay M."/>
            <person name="Orcutt B."/>
            <person name="Emerson D."/>
            <person name="Stepanauskas R."/>
            <person name="D'Angelo T."/>
        </authorList>
    </citation>
    <scope>NUCLEOTIDE SEQUENCE [LARGE SCALE GENOMIC DNA]</scope>
    <source>
        <strain evidence="3">SAG AM-311-K15</strain>
    </source>
</reference>
<sequence>MDKKTLSALAIIIAVLMGLVLVAAVLGGGLSKTVQKSYESTKADFSKAKQNLEKLKQTYESKRKKYPDYLAQIDKQENITGFFDKAEESLAKAQQSFDSEITPLYKKDKKKDNVKISADLKTVKSLVTEVTTNVDWASKRLDSVISYRENYQKYVKNAQVDYDHIKNRTFYALSEKVKQAQTDWPEKKSDLDNRLKNFQQLFSDADQAYQYVQAENDKGDNIDYVLLGNNADRLAQIKTQMDKSSDELSKLVDQLYVSYDKKLTDMEIREGMDVEFYHTYKVMKVDKDDQATNTDASEKVTETVYKANENNLGMVIESKPKGKYNFEATKKPTPPGYNYVGNSHYGRWERDQYGHRHWRYHSHYSYYPLFFYGSGYRSRYIYYDDWHSYRTYNSYGRTYYGMGRDGSSLYGTKGSYTKTSYANSKYYKSSGYSSSKYKSSGGSYKGSRYSSSSSSSTSKSSSSYRGSSYSRSKSSGGK</sequence>
<evidence type="ECO:0000313" key="3">
    <source>
        <dbReference type="EMBL" id="MFC1850691.1"/>
    </source>
</evidence>
<comment type="caution">
    <text evidence="3">The sequence shown here is derived from an EMBL/GenBank/DDBJ whole genome shotgun (WGS) entry which is preliminary data.</text>
</comment>
<organism evidence="3 4">
    <name type="scientific">candidate division CSSED10-310 bacterium</name>
    <dbReference type="NCBI Taxonomy" id="2855610"/>
    <lineage>
        <taxon>Bacteria</taxon>
        <taxon>Bacteria division CSSED10-310</taxon>
    </lineage>
</organism>
<proteinExistence type="predicted"/>